<comment type="caution">
    <text evidence="2">The sequence shown here is derived from an EMBL/GenBank/DDBJ whole genome shotgun (WGS) entry which is preliminary data.</text>
</comment>
<name>A0A8S1QRS5_9CILI</name>
<gene>
    <name evidence="2" type="ORF">PSON_ATCC_30995.1.T1130119</name>
</gene>
<protein>
    <submittedName>
        <fullName evidence="2">Uncharacterized protein</fullName>
    </submittedName>
</protein>
<dbReference type="Proteomes" id="UP000692954">
    <property type="component" value="Unassembled WGS sequence"/>
</dbReference>
<organism evidence="2 3">
    <name type="scientific">Paramecium sonneborni</name>
    <dbReference type="NCBI Taxonomy" id="65129"/>
    <lineage>
        <taxon>Eukaryota</taxon>
        <taxon>Sar</taxon>
        <taxon>Alveolata</taxon>
        <taxon>Ciliophora</taxon>
        <taxon>Intramacronucleata</taxon>
        <taxon>Oligohymenophorea</taxon>
        <taxon>Peniculida</taxon>
        <taxon>Parameciidae</taxon>
        <taxon>Paramecium</taxon>
    </lineage>
</organism>
<accession>A0A8S1QRS5</accession>
<keyword evidence="1" id="KW-1133">Transmembrane helix</keyword>
<dbReference type="AlphaFoldDB" id="A0A8S1QRS5"/>
<proteinExistence type="predicted"/>
<keyword evidence="3" id="KW-1185">Reference proteome</keyword>
<evidence type="ECO:0000313" key="3">
    <source>
        <dbReference type="Proteomes" id="UP000692954"/>
    </source>
</evidence>
<feature type="transmembrane region" description="Helical" evidence="1">
    <location>
        <begin position="157"/>
        <end position="175"/>
    </location>
</feature>
<keyword evidence="1" id="KW-0472">Membrane</keyword>
<keyword evidence="1" id="KW-0812">Transmembrane</keyword>
<reference evidence="2" key="1">
    <citation type="submission" date="2021-01" db="EMBL/GenBank/DDBJ databases">
        <authorList>
            <consortium name="Genoscope - CEA"/>
            <person name="William W."/>
        </authorList>
    </citation>
    <scope>NUCLEOTIDE SEQUENCE</scope>
</reference>
<sequence>MDRRSSATLIKQKYFVCDRESIQDPFANSIDQYFKRSKKRIYGFAFASLFFLLLLIPSIILQQDLLELIVQPSEGVKFIVKKTLDSPITVEIVSANSYSLSDIQLYLDGHIIEHFTIMQELISNSTHTITSNQSFQFSINLMIVAVRLMSQFTYIPASYLIVQIVMLVLSFLYLIQEIIRKKKF</sequence>
<evidence type="ECO:0000313" key="2">
    <source>
        <dbReference type="EMBL" id="CAD8117277.1"/>
    </source>
</evidence>
<dbReference type="EMBL" id="CAJJDN010000113">
    <property type="protein sequence ID" value="CAD8117277.1"/>
    <property type="molecule type" value="Genomic_DNA"/>
</dbReference>
<dbReference type="OrthoDB" id="307430at2759"/>
<evidence type="ECO:0000256" key="1">
    <source>
        <dbReference type="SAM" id="Phobius"/>
    </source>
</evidence>
<feature type="transmembrane region" description="Helical" evidence="1">
    <location>
        <begin position="41"/>
        <end position="61"/>
    </location>
</feature>